<name>A0A9P8TE24_WICPI</name>
<organism evidence="2 3">
    <name type="scientific">Wickerhamomyces pijperi</name>
    <name type="common">Yeast</name>
    <name type="synonym">Pichia pijperi</name>
    <dbReference type="NCBI Taxonomy" id="599730"/>
    <lineage>
        <taxon>Eukaryota</taxon>
        <taxon>Fungi</taxon>
        <taxon>Dikarya</taxon>
        <taxon>Ascomycota</taxon>
        <taxon>Saccharomycotina</taxon>
        <taxon>Saccharomycetes</taxon>
        <taxon>Phaffomycetales</taxon>
        <taxon>Wickerhamomycetaceae</taxon>
        <taxon>Wickerhamomyces</taxon>
    </lineage>
</organism>
<accession>A0A9P8TE24</accession>
<gene>
    <name evidence="2" type="ORF">WICPIJ_009199</name>
</gene>
<sequence length="489" mass="55657">MELQYVDPVLSTLTKSSNPQDHDNIDDDELSAQAIHEIMKSFTDPSYNKFGQFDRIIRNCHQSVKLYKFFINLKYNELNSWEFLILKTSVNLNFNYDEDKDQRSSFDINIARKCIDKCSDLDDILDENADTVDRLVSFIQKLSIQEYISDPGTLLIKIYFKILNLKNHIVEQISVFYTKSKLLIISYELNEIVKMIEQDENPIVADDTDYKSTLESYKNFVAILITQLDQAVADKDSEQIEECLNILNDVEKMYESVRMQFFYTEEINDIEEEFLNEYNEQQRVLEDSMMSSTGFDHADYGDSSSSVDDMVTSGEFNKMKRFNGRRTSISSTTSTLHSQFNPQKKTTISEELPYLLQAFDEAKHLEEELKEYNSYTSSKASYNYSQQHKNKSSTTPSSASSSTTASSILSSATLTAPYSYQNPLSPTLSSSSASSATSPILDQMNKRTPLQAGFTGSNIGFGSSLLNNIYGLHPKGKVFSPSSLHNQVD</sequence>
<evidence type="ECO:0000256" key="1">
    <source>
        <dbReference type="SAM" id="MobiDB-lite"/>
    </source>
</evidence>
<protein>
    <submittedName>
        <fullName evidence="2">Uncharacterized protein</fullName>
    </submittedName>
</protein>
<reference evidence="2" key="1">
    <citation type="journal article" date="2021" name="Open Biol.">
        <title>Shared evolutionary footprints suggest mitochondrial oxidative damage underlies multiple complex I losses in fungi.</title>
        <authorList>
            <person name="Schikora-Tamarit M.A."/>
            <person name="Marcet-Houben M."/>
            <person name="Nosek J."/>
            <person name="Gabaldon T."/>
        </authorList>
    </citation>
    <scope>NUCLEOTIDE SEQUENCE</scope>
    <source>
        <strain evidence="2">CBS2887</strain>
    </source>
</reference>
<comment type="caution">
    <text evidence="2">The sequence shown here is derived from an EMBL/GenBank/DDBJ whole genome shotgun (WGS) entry which is preliminary data.</text>
</comment>
<evidence type="ECO:0000313" key="2">
    <source>
        <dbReference type="EMBL" id="KAH3676128.1"/>
    </source>
</evidence>
<feature type="region of interest" description="Disordered" evidence="1">
    <location>
        <begin position="322"/>
        <end position="344"/>
    </location>
</feature>
<proteinExistence type="predicted"/>
<dbReference type="OrthoDB" id="4021219at2759"/>
<dbReference type="Proteomes" id="UP000774326">
    <property type="component" value="Unassembled WGS sequence"/>
</dbReference>
<reference evidence="2" key="2">
    <citation type="submission" date="2021-01" db="EMBL/GenBank/DDBJ databases">
        <authorList>
            <person name="Schikora-Tamarit M.A."/>
        </authorList>
    </citation>
    <scope>NUCLEOTIDE SEQUENCE</scope>
    <source>
        <strain evidence="2">CBS2887</strain>
    </source>
</reference>
<dbReference type="AlphaFoldDB" id="A0A9P8TE24"/>
<keyword evidence="3" id="KW-1185">Reference proteome</keyword>
<dbReference type="EMBL" id="JAEUBG010005319">
    <property type="protein sequence ID" value="KAH3676128.1"/>
    <property type="molecule type" value="Genomic_DNA"/>
</dbReference>
<evidence type="ECO:0000313" key="3">
    <source>
        <dbReference type="Proteomes" id="UP000774326"/>
    </source>
</evidence>